<evidence type="ECO:0000313" key="4">
    <source>
        <dbReference type="EMBL" id="EIF00984.1"/>
    </source>
</evidence>
<dbReference type="STRING" id="928724.SacglDRAFT_04152"/>
<feature type="signal peptide" evidence="2">
    <location>
        <begin position="1"/>
        <end position="23"/>
    </location>
</feature>
<organism evidence="4 5">
    <name type="scientific">Saccharomonospora glauca K62</name>
    <dbReference type="NCBI Taxonomy" id="928724"/>
    <lineage>
        <taxon>Bacteria</taxon>
        <taxon>Bacillati</taxon>
        <taxon>Actinomycetota</taxon>
        <taxon>Actinomycetes</taxon>
        <taxon>Pseudonocardiales</taxon>
        <taxon>Pseudonocardiaceae</taxon>
        <taxon>Saccharomonospora</taxon>
    </lineage>
</organism>
<evidence type="ECO:0000259" key="3">
    <source>
        <dbReference type="Pfam" id="PF12697"/>
    </source>
</evidence>
<name>I1D7Q9_9PSEU</name>
<gene>
    <name evidence="4" type="ORF">SacglDRAFT_04152</name>
</gene>
<feature type="chain" id="PRO_5003638523" evidence="2">
    <location>
        <begin position="24"/>
        <end position="300"/>
    </location>
</feature>
<dbReference type="HOGENOM" id="CLU_020336_9_3_11"/>
<dbReference type="Pfam" id="PF12697">
    <property type="entry name" value="Abhydrolase_6"/>
    <property type="match status" value="1"/>
</dbReference>
<dbReference type="PROSITE" id="PS51257">
    <property type="entry name" value="PROKAR_LIPOPROTEIN"/>
    <property type="match status" value="1"/>
</dbReference>
<feature type="compositionally biased region" description="Low complexity" evidence="1">
    <location>
        <begin position="36"/>
        <end position="54"/>
    </location>
</feature>
<dbReference type="InterPro" id="IPR000073">
    <property type="entry name" value="AB_hydrolase_1"/>
</dbReference>
<dbReference type="OrthoDB" id="7185741at2"/>
<reference evidence="5" key="2">
    <citation type="submission" date="2012-01" db="EMBL/GenBank/DDBJ databases">
        <title>Noncontiguous Finished sequence of chromosome of Saccharomonospora glauca K62.</title>
        <authorList>
            <consortium name="US DOE Joint Genome Institute"/>
            <person name="Lucas S."/>
            <person name="Han J."/>
            <person name="Lapidus A."/>
            <person name="Cheng J.-F."/>
            <person name="Goodwin L."/>
            <person name="Pitluck S."/>
            <person name="Peters L."/>
            <person name="Mikhailova N."/>
            <person name="Held B."/>
            <person name="Detter J.C."/>
            <person name="Han C."/>
            <person name="Tapia R."/>
            <person name="Land M."/>
            <person name="Hauser L."/>
            <person name="Kyrpides N."/>
            <person name="Ivanova N."/>
            <person name="Pagani I."/>
            <person name="Brambilla E.-M."/>
            <person name="Klenk H.-P."/>
            <person name="Woyke T."/>
        </authorList>
    </citation>
    <scope>NUCLEOTIDE SEQUENCE [LARGE SCALE GENOMIC DNA]</scope>
    <source>
        <strain evidence="5">K62</strain>
    </source>
</reference>
<dbReference type="PANTHER" id="PTHR46438:SF11">
    <property type="entry name" value="LIPASE-RELATED"/>
    <property type="match status" value="1"/>
</dbReference>
<reference evidence="4 5" key="1">
    <citation type="submission" date="2011-09" db="EMBL/GenBank/DDBJ databases">
        <authorList>
            <consortium name="US DOE Joint Genome Institute (JGI-PGF)"/>
            <person name="Lucas S."/>
            <person name="Han J."/>
            <person name="Lapidus A."/>
            <person name="Cheng J.-F."/>
            <person name="Goodwin L."/>
            <person name="Pitluck S."/>
            <person name="Peters L."/>
            <person name="Land M.L."/>
            <person name="Hauser L."/>
            <person name="Brambilla E."/>
            <person name="Klenk H.-P."/>
            <person name="Woyke T.J."/>
        </authorList>
    </citation>
    <scope>NUCLEOTIDE SEQUENCE [LARGE SCALE GENOMIC DNA]</scope>
    <source>
        <strain evidence="4 5">K62</strain>
    </source>
</reference>
<feature type="domain" description="AB hydrolase-1" evidence="3">
    <location>
        <begin position="77"/>
        <end position="290"/>
    </location>
</feature>
<dbReference type="EMBL" id="CM001484">
    <property type="protein sequence ID" value="EIF00984.1"/>
    <property type="molecule type" value="Genomic_DNA"/>
</dbReference>
<keyword evidence="4" id="KW-0012">Acyltransferase</keyword>
<evidence type="ECO:0000313" key="5">
    <source>
        <dbReference type="Proteomes" id="UP000005087"/>
    </source>
</evidence>
<accession>I1D7Q9</accession>
<evidence type="ECO:0000256" key="2">
    <source>
        <dbReference type="SAM" id="SignalP"/>
    </source>
</evidence>
<dbReference type="Gene3D" id="3.40.50.1820">
    <property type="entry name" value="alpha/beta hydrolase"/>
    <property type="match status" value="1"/>
</dbReference>
<dbReference type="PRINTS" id="PR00111">
    <property type="entry name" value="ABHYDROLASE"/>
</dbReference>
<dbReference type="Proteomes" id="UP000005087">
    <property type="component" value="Chromosome"/>
</dbReference>
<dbReference type="AlphaFoldDB" id="I1D7Q9"/>
<feature type="region of interest" description="Disordered" evidence="1">
    <location>
        <begin position="30"/>
        <end position="54"/>
    </location>
</feature>
<dbReference type="GO" id="GO:0016746">
    <property type="term" value="F:acyltransferase activity"/>
    <property type="evidence" value="ECO:0007669"/>
    <property type="project" value="UniProtKB-KW"/>
</dbReference>
<dbReference type="SUPFAM" id="SSF53474">
    <property type="entry name" value="alpha/beta-Hydrolases"/>
    <property type="match status" value="1"/>
</dbReference>
<protein>
    <submittedName>
        <fullName evidence="4">Putative hydrolase or acyltransferase of alpha/beta superfamily</fullName>
    </submittedName>
</protein>
<keyword evidence="4" id="KW-0808">Transferase</keyword>
<sequence length="300" mass="31299">MFRNVKSTAVAAMLCAVTGAALAGCDEGSESEAEAPKSSANAEAGKEASSGAEKITVEGHSVNVSCSGEAAEDQPVVVLLPGLGDDVSKMADLQQTLSEKTKVCSYDRLGQGESDQPEDVQTLDSVDKLLTGVLDNVAEDRPVVLAGHSLGGLLAAQYAPAHTDRVVGLVLMDATPPSTLDDTKEAIPESASGPAAELRAQTIAMYSGENPEMLSLEGAKVGSAGDMPVEVIEHGQPYLAELPEYGELLEKAWGEGQRKWLELSENSNLTTASESGHHIYVDQPDVVVEAVERVLAEAGK</sequence>
<dbReference type="GO" id="GO:0016787">
    <property type="term" value="F:hydrolase activity"/>
    <property type="evidence" value="ECO:0007669"/>
    <property type="project" value="UniProtKB-KW"/>
</dbReference>
<proteinExistence type="predicted"/>
<dbReference type="eggNOG" id="COG0596">
    <property type="taxonomic scope" value="Bacteria"/>
</dbReference>
<keyword evidence="5" id="KW-1185">Reference proteome</keyword>
<keyword evidence="2" id="KW-0732">Signal</keyword>
<dbReference type="PANTHER" id="PTHR46438">
    <property type="entry name" value="ALPHA/BETA-HYDROLASES SUPERFAMILY PROTEIN"/>
    <property type="match status" value="1"/>
</dbReference>
<keyword evidence="4" id="KW-0378">Hydrolase</keyword>
<evidence type="ECO:0000256" key="1">
    <source>
        <dbReference type="SAM" id="MobiDB-lite"/>
    </source>
</evidence>
<dbReference type="InterPro" id="IPR029058">
    <property type="entry name" value="AB_hydrolase_fold"/>
</dbReference>
<dbReference type="RefSeq" id="WP_005466843.1">
    <property type="nucleotide sequence ID" value="NZ_CM001484.1"/>
</dbReference>